<dbReference type="Proteomes" id="UP000753908">
    <property type="component" value="Unassembled WGS sequence"/>
</dbReference>
<sequence>MKSLVRLSAILGLVGSALIGSFSTENLRALALTEDQVFQKLRSVPVFTVTDAQGSPLVASVPQGQGQNQNQAVSVAGVFISQRDAQSFVERLKAESPELGRTVQVVPVSLGEVYQLDRENQNKPQGLDFAFIPVQQQVQSAQALMTQSGQQAQQFQGTPLFVAKGGEDQGYLTIQQNGQQVIPFFFEKEQLQGLVDRFKQQQPNMASTVKVEAVTLEGVIQTLQSSNNEQLNNIVLVPSRESLEYIRGLSASQGSQQAPAAPQRPQQ</sequence>
<dbReference type="PANTHER" id="PTHR33926">
    <property type="entry name" value="PROTEIN TIC 22, CHLOROPLASTIC"/>
    <property type="match status" value="1"/>
</dbReference>
<dbReference type="AlphaFoldDB" id="A0A951PQY0"/>
<evidence type="ECO:0000313" key="1">
    <source>
        <dbReference type="EMBL" id="MBW4547164.1"/>
    </source>
</evidence>
<dbReference type="PANTHER" id="PTHR33926:SF4">
    <property type="entry name" value="PROTEIN TIC 22, CHLOROPLASTIC"/>
    <property type="match status" value="1"/>
</dbReference>
<evidence type="ECO:0000313" key="2">
    <source>
        <dbReference type="Proteomes" id="UP000753908"/>
    </source>
</evidence>
<dbReference type="InterPro" id="IPR007378">
    <property type="entry name" value="Tic22-like"/>
</dbReference>
<accession>A0A951PQY0</accession>
<reference evidence="1" key="1">
    <citation type="submission" date="2021-05" db="EMBL/GenBank/DDBJ databases">
        <authorList>
            <person name="Pietrasiak N."/>
            <person name="Ward R."/>
            <person name="Stajich J.E."/>
            <person name="Kurbessoian T."/>
        </authorList>
    </citation>
    <scope>NUCLEOTIDE SEQUENCE</scope>
    <source>
        <strain evidence="1">CPER-KK1</strain>
    </source>
</reference>
<dbReference type="EMBL" id="JAHHIF010000036">
    <property type="protein sequence ID" value="MBW4547164.1"/>
    <property type="molecule type" value="Genomic_DNA"/>
</dbReference>
<organism evidence="1 2">
    <name type="scientific">Symplocastrum torsivum CPER-KK1</name>
    <dbReference type="NCBI Taxonomy" id="450513"/>
    <lineage>
        <taxon>Bacteria</taxon>
        <taxon>Bacillati</taxon>
        <taxon>Cyanobacteriota</taxon>
        <taxon>Cyanophyceae</taxon>
        <taxon>Oscillatoriophycideae</taxon>
        <taxon>Oscillatoriales</taxon>
        <taxon>Microcoleaceae</taxon>
        <taxon>Symplocastrum</taxon>
    </lineage>
</organism>
<dbReference type="Gene3D" id="3.40.1350.100">
    <property type="match status" value="2"/>
</dbReference>
<comment type="caution">
    <text evidence="1">The sequence shown here is derived from an EMBL/GenBank/DDBJ whole genome shotgun (WGS) entry which is preliminary data.</text>
</comment>
<evidence type="ECO:0008006" key="3">
    <source>
        <dbReference type="Google" id="ProtNLM"/>
    </source>
</evidence>
<name>A0A951PQY0_9CYAN</name>
<reference evidence="1" key="2">
    <citation type="journal article" date="2022" name="Microbiol. Resour. Announc.">
        <title>Metagenome Sequencing to Explore Phylogenomics of Terrestrial Cyanobacteria.</title>
        <authorList>
            <person name="Ward R.D."/>
            <person name="Stajich J.E."/>
            <person name="Johansen J.R."/>
            <person name="Huntemann M."/>
            <person name="Clum A."/>
            <person name="Foster B."/>
            <person name="Foster B."/>
            <person name="Roux S."/>
            <person name="Palaniappan K."/>
            <person name="Varghese N."/>
            <person name="Mukherjee S."/>
            <person name="Reddy T.B.K."/>
            <person name="Daum C."/>
            <person name="Copeland A."/>
            <person name="Chen I.A."/>
            <person name="Ivanova N.N."/>
            <person name="Kyrpides N.C."/>
            <person name="Shapiro N."/>
            <person name="Eloe-Fadrosh E.A."/>
            <person name="Pietrasiak N."/>
        </authorList>
    </citation>
    <scope>NUCLEOTIDE SEQUENCE</scope>
    <source>
        <strain evidence="1">CPER-KK1</strain>
    </source>
</reference>
<dbReference type="Pfam" id="PF04278">
    <property type="entry name" value="Tic22"/>
    <property type="match status" value="1"/>
</dbReference>
<proteinExistence type="predicted"/>
<protein>
    <recommendedName>
        <fullName evidence="3">Tic22 family protein</fullName>
    </recommendedName>
</protein>
<gene>
    <name evidence="1" type="ORF">KME25_22400</name>
</gene>
<dbReference type="GO" id="GO:0015031">
    <property type="term" value="P:protein transport"/>
    <property type="evidence" value="ECO:0007669"/>
    <property type="project" value="InterPro"/>
</dbReference>